<evidence type="ECO:0000313" key="1">
    <source>
        <dbReference type="EMBL" id="CRF52088.1"/>
    </source>
</evidence>
<accession>A0A0K2XZJ7</accession>
<sequence length="86" mass="9683">MVLECCGKWNLKMGKVVEISPQVLEFGVDRLGLDILRNLPCACHLSQLVFGAQIDRFWGLLVFVICEEKKSLSPLLSVQMPPVILR</sequence>
<dbReference type="Proteomes" id="UP000043437">
    <property type="component" value="Unassembled WGS sequence"/>
</dbReference>
<evidence type="ECO:0000313" key="2">
    <source>
        <dbReference type="Proteomes" id="UP000043437"/>
    </source>
</evidence>
<protein>
    <submittedName>
        <fullName evidence="1">Uncharacterized protein</fullName>
    </submittedName>
</protein>
<name>A0A0K2XZJ7_9HELI</name>
<organism evidence="1 2">
    <name type="scientific">Helicobacter ailurogastricus</name>
    <dbReference type="NCBI Taxonomy" id="1578720"/>
    <lineage>
        <taxon>Bacteria</taxon>
        <taxon>Pseudomonadati</taxon>
        <taxon>Campylobacterota</taxon>
        <taxon>Epsilonproteobacteria</taxon>
        <taxon>Campylobacterales</taxon>
        <taxon>Helicobacteraceae</taxon>
        <taxon>Helicobacter</taxon>
    </lineage>
</organism>
<dbReference type="EMBL" id="CDMG01000002">
    <property type="protein sequence ID" value="CRF52088.1"/>
    <property type="molecule type" value="Genomic_DNA"/>
</dbReference>
<dbReference type="AlphaFoldDB" id="A0A0K2XZJ7"/>
<proteinExistence type="predicted"/>
<reference evidence="2" key="1">
    <citation type="submission" date="2014-12" db="EMBL/GenBank/DDBJ databases">
        <authorList>
            <person name="Jaenicke S."/>
        </authorList>
    </citation>
    <scope>NUCLEOTIDE SEQUENCE [LARGE SCALE GENOMIC DNA]</scope>
</reference>
<gene>
    <name evidence="1" type="ORF">HAL07_02140</name>
</gene>